<keyword evidence="2" id="KW-1185">Reference proteome</keyword>
<organism evidence="1 2">
    <name type="scientific">Dioscorea alata</name>
    <name type="common">Purple yam</name>
    <dbReference type="NCBI Taxonomy" id="55571"/>
    <lineage>
        <taxon>Eukaryota</taxon>
        <taxon>Viridiplantae</taxon>
        <taxon>Streptophyta</taxon>
        <taxon>Embryophyta</taxon>
        <taxon>Tracheophyta</taxon>
        <taxon>Spermatophyta</taxon>
        <taxon>Magnoliopsida</taxon>
        <taxon>Liliopsida</taxon>
        <taxon>Dioscoreales</taxon>
        <taxon>Dioscoreaceae</taxon>
        <taxon>Dioscorea</taxon>
    </lineage>
</organism>
<keyword evidence="1" id="KW-0378">Hydrolase</keyword>
<dbReference type="EMBL" id="CM037022">
    <property type="protein sequence ID" value="KAH7667708.1"/>
    <property type="molecule type" value="Genomic_DNA"/>
</dbReference>
<comment type="caution">
    <text evidence="1">The sequence shown here is derived from an EMBL/GenBank/DDBJ whole genome shotgun (WGS) entry which is preliminary data.</text>
</comment>
<accession>A0ACB7V374</accession>
<sequence length="254" mass="28873">MAASSIRVGAVQMTSTNDIEANFNTCSRLVKEASIAGVKLLCFPEAFSFELPRCDFLFYFRFYYFRFADFDPLTLIASVGFKEKGPDDKHLYNSHVLVDDTGNIKSLYRKIHLLYRNMVYEESNFTTPGHDIVVVDSPVGRLGLTVCYDLRFPKLYQPLWLQHDAQVLFVPVAFTRVTGEAHWEILLRARAIETQCYVVAAAQAGKYNEKRESYDRLSTGIAIVDIDLSNIASVRTRMPISEIKGSPCEKQRSN</sequence>
<proteinExistence type="predicted"/>
<dbReference type="Proteomes" id="UP000827976">
    <property type="component" value="Chromosome 12"/>
</dbReference>
<reference evidence="2" key="1">
    <citation type="journal article" date="2022" name="Nat. Commun.">
        <title>Chromosome evolution and the genetic basis of agronomically important traits in greater yam.</title>
        <authorList>
            <person name="Bredeson J.V."/>
            <person name="Lyons J.B."/>
            <person name="Oniyinde I.O."/>
            <person name="Okereke N.R."/>
            <person name="Kolade O."/>
            <person name="Nnabue I."/>
            <person name="Nwadili C.O."/>
            <person name="Hribova E."/>
            <person name="Parker M."/>
            <person name="Nwogha J."/>
            <person name="Shu S."/>
            <person name="Carlson J."/>
            <person name="Kariba R."/>
            <person name="Muthemba S."/>
            <person name="Knop K."/>
            <person name="Barton G.J."/>
            <person name="Sherwood A.V."/>
            <person name="Lopez-Montes A."/>
            <person name="Asiedu R."/>
            <person name="Jamnadass R."/>
            <person name="Muchugi A."/>
            <person name="Goodstein D."/>
            <person name="Egesi C.N."/>
            <person name="Featherston J."/>
            <person name="Asfaw A."/>
            <person name="Simpson G.G."/>
            <person name="Dolezel J."/>
            <person name="Hendre P.S."/>
            <person name="Van Deynze A."/>
            <person name="Kumar P.L."/>
            <person name="Obidiegwu J.E."/>
            <person name="Bhattacharjee R."/>
            <person name="Rokhsar D.S."/>
        </authorList>
    </citation>
    <scope>NUCLEOTIDE SEQUENCE [LARGE SCALE GENOMIC DNA]</scope>
    <source>
        <strain evidence="2">cv. TDa95/00328</strain>
    </source>
</reference>
<dbReference type="EC" id="3.5.5.1" evidence="1"/>
<name>A0ACB7V374_DIOAL</name>
<gene>
    <name evidence="1" type="ORF">IHE45_12G076100</name>
</gene>
<evidence type="ECO:0000313" key="2">
    <source>
        <dbReference type="Proteomes" id="UP000827976"/>
    </source>
</evidence>
<evidence type="ECO:0000313" key="1">
    <source>
        <dbReference type="EMBL" id="KAH7667708.1"/>
    </source>
</evidence>
<protein>
    <submittedName>
        <fullName evidence="1">Nitrilase protein</fullName>
        <ecNumber evidence="1">3.5.5.1</ecNumber>
    </submittedName>
</protein>